<gene>
    <name evidence="1" type="ORF">EVEC_LOCUS11495</name>
</gene>
<reference evidence="3" key="1">
    <citation type="submission" date="2017-02" db="UniProtKB">
        <authorList>
            <consortium name="WormBaseParasite"/>
        </authorList>
    </citation>
    <scope>IDENTIFICATION</scope>
</reference>
<dbReference type="WBParaSite" id="EVEC_0001228101-mRNA-1">
    <property type="protein sequence ID" value="EVEC_0001228101-mRNA-1"/>
    <property type="gene ID" value="EVEC_0001228101"/>
</dbReference>
<protein>
    <submittedName>
        <fullName evidence="3">Transposase</fullName>
    </submittedName>
</protein>
<organism evidence="3">
    <name type="scientific">Enterobius vermicularis</name>
    <name type="common">Human pinworm</name>
    <dbReference type="NCBI Taxonomy" id="51028"/>
    <lineage>
        <taxon>Eukaryota</taxon>
        <taxon>Metazoa</taxon>
        <taxon>Ecdysozoa</taxon>
        <taxon>Nematoda</taxon>
        <taxon>Chromadorea</taxon>
        <taxon>Rhabditida</taxon>
        <taxon>Spirurina</taxon>
        <taxon>Oxyuridomorpha</taxon>
        <taxon>Oxyuroidea</taxon>
        <taxon>Oxyuridae</taxon>
        <taxon>Enterobius</taxon>
    </lineage>
</organism>
<dbReference type="AlphaFoldDB" id="A0A0N4VMU9"/>
<proteinExistence type="predicted"/>
<evidence type="ECO:0000313" key="3">
    <source>
        <dbReference type="WBParaSite" id="EVEC_0001228101-mRNA-1"/>
    </source>
</evidence>
<dbReference type="EMBL" id="UXUI01012173">
    <property type="protein sequence ID" value="VDD96744.1"/>
    <property type="molecule type" value="Genomic_DNA"/>
</dbReference>
<reference evidence="1 2" key="2">
    <citation type="submission" date="2018-10" db="EMBL/GenBank/DDBJ databases">
        <authorList>
            <consortium name="Pathogen Informatics"/>
        </authorList>
    </citation>
    <scope>NUCLEOTIDE SEQUENCE [LARGE SCALE GENOMIC DNA]</scope>
</reference>
<evidence type="ECO:0000313" key="2">
    <source>
        <dbReference type="Proteomes" id="UP000274131"/>
    </source>
</evidence>
<sequence>MVKRGLMDIVVWLEYRQVFPGHSKELTLKLLIISRALFLARNIKTLAFLGFRYNRVSGSYCSRRLSDFCNGVMVAKALVGYGLQRWDIS</sequence>
<keyword evidence="2" id="KW-1185">Reference proteome</keyword>
<dbReference type="Proteomes" id="UP000274131">
    <property type="component" value="Unassembled WGS sequence"/>
</dbReference>
<accession>A0A0N4VMU9</accession>
<name>A0A0N4VMU9_ENTVE</name>
<evidence type="ECO:0000313" key="1">
    <source>
        <dbReference type="EMBL" id="VDD96744.1"/>
    </source>
</evidence>